<dbReference type="Proteomes" id="UP000694050">
    <property type="component" value="Unassembled WGS sequence"/>
</dbReference>
<reference evidence="1" key="1">
    <citation type="submission" date="2021-04" db="EMBL/GenBank/DDBJ databases">
        <title>First draft genome resource for Brassicaceae pathogens Fusarium oxysporum f. sp. raphani and Fusarium oxysporum f. sp. rapae.</title>
        <authorList>
            <person name="Asai S."/>
        </authorList>
    </citation>
    <scope>NUCLEOTIDE SEQUENCE</scope>
    <source>
        <strain evidence="1">Tf1208</strain>
    </source>
</reference>
<proteinExistence type="predicted"/>
<name>A0A8J5NL63_FUSOX</name>
<dbReference type="PANTHER" id="PTHR42057:SF2">
    <property type="entry name" value="F-BOX DOMAIN PROTEIN (AFU_ORTHOLOGUE AFUA_4G00200)-RELATED"/>
    <property type="match status" value="1"/>
</dbReference>
<gene>
    <name evidence="1" type="ORF">Forpe1208_v013499</name>
</gene>
<protein>
    <submittedName>
        <fullName evidence="1">Uncharacterized protein</fullName>
    </submittedName>
</protein>
<evidence type="ECO:0000313" key="1">
    <source>
        <dbReference type="EMBL" id="KAG7407866.1"/>
    </source>
</evidence>
<dbReference type="PANTHER" id="PTHR42057">
    <property type="entry name" value="F-BOX DOMAIN PROTEIN (AFU_ORTHOLOGUE AFUA_4G00200)"/>
    <property type="match status" value="1"/>
</dbReference>
<sequence length="178" mass="20653">MLFGNLANALKCLVFFRNLSRLHLRFSPYLESDYNDNAESTFRYRVIDIVSHCIEATWTETNQNSIYDTLQKEDSEFTDAQDDLALSSGHGIRIKELTISNLADSIDPKLMNSEAWNKLLRLPTLANLKILVQKDFAFYGEDTFRNEMYEFFQALPSQWLSPSVAENLQVLSLFYSHY</sequence>
<dbReference type="AlphaFoldDB" id="A0A8J5NL63"/>
<evidence type="ECO:0000313" key="2">
    <source>
        <dbReference type="Proteomes" id="UP000694050"/>
    </source>
</evidence>
<organism evidence="1 2">
    <name type="scientific">Fusarium oxysporum f. sp. rapae</name>
    <dbReference type="NCBI Taxonomy" id="485398"/>
    <lineage>
        <taxon>Eukaryota</taxon>
        <taxon>Fungi</taxon>
        <taxon>Dikarya</taxon>
        <taxon>Ascomycota</taxon>
        <taxon>Pezizomycotina</taxon>
        <taxon>Sordariomycetes</taxon>
        <taxon>Hypocreomycetidae</taxon>
        <taxon>Hypocreales</taxon>
        <taxon>Nectriaceae</taxon>
        <taxon>Fusarium</taxon>
        <taxon>Fusarium oxysporum species complex</taxon>
    </lineage>
</organism>
<comment type="caution">
    <text evidence="1">The sequence shown here is derived from an EMBL/GenBank/DDBJ whole genome shotgun (WGS) entry which is preliminary data.</text>
</comment>
<dbReference type="EMBL" id="JAELUQ010000010">
    <property type="protein sequence ID" value="KAG7407866.1"/>
    <property type="molecule type" value="Genomic_DNA"/>
</dbReference>
<accession>A0A8J5NL63</accession>